<comment type="similarity">
    <text evidence="2">Belongs to the NAD(P)-dependent epimerase/dehydratase family. Dihydroflavonol-4-reductase subfamily.</text>
</comment>
<accession>A0A443I7V7</accession>
<name>A0A443I7V7_BYSSP</name>
<evidence type="ECO:0000313" key="4">
    <source>
        <dbReference type="EMBL" id="RWR00076.1"/>
    </source>
</evidence>
<evidence type="ECO:0000313" key="5">
    <source>
        <dbReference type="Proteomes" id="UP000283841"/>
    </source>
</evidence>
<evidence type="ECO:0000256" key="2">
    <source>
        <dbReference type="ARBA" id="ARBA00023445"/>
    </source>
</evidence>
<proteinExistence type="inferred from homology"/>
<dbReference type="RefSeq" id="XP_028489720.1">
    <property type="nucleotide sequence ID" value="XM_028631778.1"/>
</dbReference>
<dbReference type="STRING" id="264951.A0A443I7V7"/>
<keyword evidence="4" id="KW-0413">Isomerase</keyword>
<dbReference type="Pfam" id="PF01073">
    <property type="entry name" value="3Beta_HSD"/>
    <property type="match status" value="1"/>
</dbReference>
<reference evidence="4 5" key="1">
    <citation type="journal article" date="2018" name="Front. Microbiol.">
        <title>Genomic and genetic insights into a cosmopolitan fungus, Paecilomyces variotii (Eurotiales).</title>
        <authorList>
            <person name="Urquhart A.S."/>
            <person name="Mondo S.J."/>
            <person name="Makela M.R."/>
            <person name="Hane J.K."/>
            <person name="Wiebenga A."/>
            <person name="He G."/>
            <person name="Mihaltcheva S."/>
            <person name="Pangilinan J."/>
            <person name="Lipzen A."/>
            <person name="Barry K."/>
            <person name="de Vries R.P."/>
            <person name="Grigoriev I.V."/>
            <person name="Idnurm A."/>
        </authorList>
    </citation>
    <scope>NUCLEOTIDE SEQUENCE [LARGE SCALE GENOMIC DNA]</scope>
    <source>
        <strain evidence="4 5">CBS 101075</strain>
    </source>
</reference>
<dbReference type="Gene3D" id="3.40.50.720">
    <property type="entry name" value="NAD(P)-binding Rossmann-like Domain"/>
    <property type="match status" value="2"/>
</dbReference>
<comment type="caution">
    <text evidence="4">The sequence shown here is derived from an EMBL/GenBank/DDBJ whole genome shotgun (WGS) entry which is preliminary data.</text>
</comment>
<dbReference type="InterPro" id="IPR036291">
    <property type="entry name" value="NAD(P)-bd_dom_sf"/>
</dbReference>
<feature type="domain" description="3-beta hydroxysteroid dehydrogenase/isomerase" evidence="3">
    <location>
        <begin position="25"/>
        <end position="130"/>
    </location>
</feature>
<dbReference type="EMBL" id="RCNU01000001">
    <property type="protein sequence ID" value="RWR00076.1"/>
    <property type="molecule type" value="Genomic_DNA"/>
</dbReference>
<organism evidence="4 5">
    <name type="scientific">Byssochlamys spectabilis</name>
    <name type="common">Paecilomyces variotii</name>
    <dbReference type="NCBI Taxonomy" id="264951"/>
    <lineage>
        <taxon>Eukaryota</taxon>
        <taxon>Fungi</taxon>
        <taxon>Dikarya</taxon>
        <taxon>Ascomycota</taxon>
        <taxon>Pezizomycotina</taxon>
        <taxon>Eurotiomycetes</taxon>
        <taxon>Eurotiomycetidae</taxon>
        <taxon>Eurotiales</taxon>
        <taxon>Thermoascaceae</taxon>
        <taxon>Paecilomyces</taxon>
    </lineage>
</organism>
<dbReference type="GO" id="GO:0016616">
    <property type="term" value="F:oxidoreductase activity, acting on the CH-OH group of donors, NAD or NADP as acceptor"/>
    <property type="evidence" value="ECO:0007669"/>
    <property type="project" value="InterPro"/>
</dbReference>
<dbReference type="InterPro" id="IPR002225">
    <property type="entry name" value="3Beta_OHSteriod_DH/Estase"/>
</dbReference>
<dbReference type="VEuPathDB" id="FungiDB:C8Q69DRAFT_484686"/>
<dbReference type="InterPro" id="IPR050425">
    <property type="entry name" value="NAD(P)_dehydrat-like"/>
</dbReference>
<protein>
    <submittedName>
        <fullName evidence="4">Putative 3-beta hydroxysteroid dehydrogenase/isomerase</fullName>
    </submittedName>
</protein>
<keyword evidence="1" id="KW-0560">Oxidoreductase</keyword>
<dbReference type="SUPFAM" id="SSF51735">
    <property type="entry name" value="NAD(P)-binding Rossmann-fold domains"/>
    <property type="match status" value="1"/>
</dbReference>
<dbReference type="GO" id="GO:0006694">
    <property type="term" value="P:steroid biosynthetic process"/>
    <property type="evidence" value="ECO:0007669"/>
    <property type="project" value="InterPro"/>
</dbReference>
<gene>
    <name evidence="4" type="ORF">C8Q69DRAFT_484686</name>
</gene>
<dbReference type="Proteomes" id="UP000283841">
    <property type="component" value="Unassembled WGS sequence"/>
</dbReference>
<sequence length="188" mass="20093">MPSSLIFITGAIGFIGSVTTREAFVLMSDFTHESSFSGKLNGVYYVLHMASPIAAPGPDATNKETYFKPAANGTIAILKAAAKIPSINKVIVTSSILALVPMSGVPNGETLHDFSTAMNMYHPSKIVANNASWKFKKTASSAFLLSVHILDVAEAHIRTLDDKVANGSKYILTAGKHTWIDVVALLKK</sequence>
<dbReference type="AlphaFoldDB" id="A0A443I7V7"/>
<dbReference type="GO" id="GO:0016853">
    <property type="term" value="F:isomerase activity"/>
    <property type="evidence" value="ECO:0007669"/>
    <property type="project" value="UniProtKB-KW"/>
</dbReference>
<dbReference type="PANTHER" id="PTHR10366:SF812">
    <property type="entry name" value="VPS9 DOMAIN-CONTAINING PROTEIN"/>
    <property type="match status" value="1"/>
</dbReference>
<evidence type="ECO:0000256" key="1">
    <source>
        <dbReference type="ARBA" id="ARBA00023002"/>
    </source>
</evidence>
<dbReference type="PANTHER" id="PTHR10366">
    <property type="entry name" value="NAD DEPENDENT EPIMERASE/DEHYDRATASE"/>
    <property type="match status" value="1"/>
</dbReference>
<keyword evidence="5" id="KW-1185">Reference proteome</keyword>
<evidence type="ECO:0000259" key="3">
    <source>
        <dbReference type="Pfam" id="PF01073"/>
    </source>
</evidence>
<dbReference type="GeneID" id="39601055"/>